<gene>
    <name evidence="1" type="ORF">GCM10025870_15800</name>
</gene>
<dbReference type="EMBL" id="AP027734">
    <property type="protein sequence ID" value="BDZ54507.1"/>
    <property type="molecule type" value="Genomic_DNA"/>
</dbReference>
<proteinExistence type="predicted"/>
<accession>A0ABM8H146</accession>
<reference evidence="2" key="1">
    <citation type="journal article" date="2019" name="Int. J. Syst. Evol. Microbiol.">
        <title>The Global Catalogue of Microorganisms (GCM) 10K type strain sequencing project: providing services to taxonomists for standard genome sequencing and annotation.</title>
        <authorList>
            <consortium name="The Broad Institute Genomics Platform"/>
            <consortium name="The Broad Institute Genome Sequencing Center for Infectious Disease"/>
            <person name="Wu L."/>
            <person name="Ma J."/>
        </authorList>
    </citation>
    <scope>NUCLEOTIDE SEQUENCE [LARGE SCALE GENOMIC DNA]</scope>
    <source>
        <strain evidence="2">NBRC 109019</strain>
    </source>
</reference>
<dbReference type="Proteomes" id="UP001321477">
    <property type="component" value="Chromosome"/>
</dbReference>
<protein>
    <submittedName>
        <fullName evidence="1">Uncharacterized protein</fullName>
    </submittedName>
</protein>
<organism evidence="1 2">
    <name type="scientific">Agromyces marinus</name>
    <dbReference type="NCBI Taxonomy" id="1389020"/>
    <lineage>
        <taxon>Bacteria</taxon>
        <taxon>Bacillati</taxon>
        <taxon>Actinomycetota</taxon>
        <taxon>Actinomycetes</taxon>
        <taxon>Micrococcales</taxon>
        <taxon>Microbacteriaceae</taxon>
        <taxon>Agromyces</taxon>
    </lineage>
</organism>
<sequence>MGPARPVDAGPVDHLVAVHERGRTGEYGAFERAEDPDYRRDLLFSYVDSRDGAASVALALAAAEPGFEVYDIAASDTGSAVPSAELCAHHFPGVPVREGLGEFETLVSVDKARDRLGFVARHLWREEYAAQRAAEGGATR</sequence>
<keyword evidence="2" id="KW-1185">Reference proteome</keyword>
<evidence type="ECO:0000313" key="2">
    <source>
        <dbReference type="Proteomes" id="UP001321477"/>
    </source>
</evidence>
<name>A0ABM8H146_9MICO</name>
<evidence type="ECO:0000313" key="1">
    <source>
        <dbReference type="EMBL" id="BDZ54507.1"/>
    </source>
</evidence>